<dbReference type="InterPro" id="IPR008979">
    <property type="entry name" value="Galactose-bd-like_sf"/>
</dbReference>
<feature type="region of interest" description="Disordered" evidence="3">
    <location>
        <begin position="809"/>
        <end position="829"/>
    </location>
</feature>
<dbReference type="Gene3D" id="2.120.10.30">
    <property type="entry name" value="TolB, C-terminal domain"/>
    <property type="match status" value="1"/>
</dbReference>
<evidence type="ECO:0000256" key="1">
    <source>
        <dbReference type="ARBA" id="ARBA00023295"/>
    </source>
</evidence>
<dbReference type="EMBL" id="BAAAZP010000075">
    <property type="protein sequence ID" value="GAA3670992.1"/>
    <property type="molecule type" value="Genomic_DNA"/>
</dbReference>
<dbReference type="PANTHER" id="PTHR19328">
    <property type="entry name" value="HEDGEHOG-INTERACTING PROTEIN"/>
    <property type="match status" value="1"/>
</dbReference>
<evidence type="ECO:0000313" key="6">
    <source>
        <dbReference type="EMBL" id="GAA3670992.1"/>
    </source>
</evidence>
<dbReference type="SUPFAM" id="SSF49265">
    <property type="entry name" value="Fibronectin type III"/>
    <property type="match status" value="1"/>
</dbReference>
<dbReference type="InterPro" id="IPR012938">
    <property type="entry name" value="Glc/Sorbosone_DH"/>
</dbReference>
<feature type="domain" description="Fibronectin type-III" evidence="4">
    <location>
        <begin position="320"/>
        <end position="405"/>
    </location>
</feature>
<keyword evidence="2" id="KW-0119">Carbohydrate metabolism</keyword>
<feature type="domain" description="CBM6" evidence="5">
    <location>
        <begin position="188"/>
        <end position="310"/>
    </location>
</feature>
<dbReference type="PROSITE" id="PS51175">
    <property type="entry name" value="CBM6"/>
    <property type="match status" value="2"/>
</dbReference>
<dbReference type="CDD" id="cd04082">
    <property type="entry name" value="CBM35_pectate_lyase-like"/>
    <property type="match status" value="2"/>
</dbReference>
<dbReference type="SMART" id="SM00060">
    <property type="entry name" value="FN3"/>
    <property type="match status" value="2"/>
</dbReference>
<dbReference type="PROSITE" id="PS50853">
    <property type="entry name" value="FN3"/>
    <property type="match status" value="2"/>
</dbReference>
<dbReference type="InterPro" id="IPR011042">
    <property type="entry name" value="6-blade_b-propeller_TolB-like"/>
</dbReference>
<dbReference type="Proteomes" id="UP001500902">
    <property type="component" value="Unassembled WGS sequence"/>
</dbReference>
<accession>A0ABP7BZS8</accession>
<keyword evidence="1" id="KW-0378">Hydrolase</keyword>
<keyword evidence="2" id="KW-0624">Polysaccharide degradation</keyword>
<gene>
    <name evidence="6" type="ORF">GCM10022224_039030</name>
</gene>
<feature type="region of interest" description="Disordered" evidence="3">
    <location>
        <begin position="391"/>
        <end position="419"/>
    </location>
</feature>
<dbReference type="InterPro" id="IPR005084">
    <property type="entry name" value="CBM6"/>
</dbReference>
<dbReference type="InterPro" id="IPR036116">
    <property type="entry name" value="FN3_sf"/>
</dbReference>
<dbReference type="Pfam" id="PF07995">
    <property type="entry name" value="GSDH"/>
    <property type="match status" value="1"/>
</dbReference>
<name>A0ABP7BZS8_9ACTN</name>
<dbReference type="InterPro" id="IPR055240">
    <property type="entry name" value="CBM13-like"/>
</dbReference>
<evidence type="ECO:0000259" key="4">
    <source>
        <dbReference type="PROSITE" id="PS50853"/>
    </source>
</evidence>
<organism evidence="6 7">
    <name type="scientific">Nonomuraea antimicrobica</name>
    <dbReference type="NCBI Taxonomy" id="561173"/>
    <lineage>
        <taxon>Bacteria</taxon>
        <taxon>Bacillati</taxon>
        <taxon>Actinomycetota</taxon>
        <taxon>Actinomycetes</taxon>
        <taxon>Streptosporangiales</taxon>
        <taxon>Streptosporangiaceae</taxon>
        <taxon>Nonomuraea</taxon>
    </lineage>
</organism>
<feature type="compositionally biased region" description="Low complexity" evidence="3">
    <location>
        <begin position="809"/>
        <end position="821"/>
    </location>
</feature>
<evidence type="ECO:0008006" key="8">
    <source>
        <dbReference type="Google" id="ProtNLM"/>
    </source>
</evidence>
<dbReference type="InterPro" id="IPR011041">
    <property type="entry name" value="Quinoprot_gluc/sorb_DH_b-prop"/>
</dbReference>
<feature type="domain" description="Fibronectin type-III" evidence="4">
    <location>
        <begin position="413"/>
        <end position="504"/>
    </location>
</feature>
<dbReference type="SUPFAM" id="SSF50952">
    <property type="entry name" value="Soluble quinoprotein glucose dehydrogenase"/>
    <property type="match status" value="1"/>
</dbReference>
<feature type="compositionally biased region" description="Polar residues" evidence="3">
    <location>
        <begin position="496"/>
        <end position="510"/>
    </location>
</feature>
<dbReference type="PANTHER" id="PTHR19328:SF13">
    <property type="entry name" value="HIPL1 PROTEIN"/>
    <property type="match status" value="1"/>
</dbReference>
<protein>
    <recommendedName>
        <fullName evidence="8">Glucose/arabinose dehydrogenase, beta-propeller fold</fullName>
    </recommendedName>
</protein>
<dbReference type="Pfam" id="PF22704">
    <property type="entry name" value="CBM13-like"/>
    <property type="match status" value="1"/>
</dbReference>
<feature type="region of interest" description="Disordered" evidence="3">
    <location>
        <begin position="486"/>
        <end position="510"/>
    </location>
</feature>
<proteinExistence type="predicted"/>
<feature type="domain" description="CBM6" evidence="5">
    <location>
        <begin position="57"/>
        <end position="181"/>
    </location>
</feature>
<dbReference type="SUPFAM" id="SSF49785">
    <property type="entry name" value="Galactose-binding domain-like"/>
    <property type="match status" value="2"/>
</dbReference>
<evidence type="ECO:0000256" key="3">
    <source>
        <dbReference type="SAM" id="MobiDB-lite"/>
    </source>
</evidence>
<dbReference type="InterPro" id="IPR003961">
    <property type="entry name" value="FN3_dom"/>
</dbReference>
<dbReference type="Pfam" id="PF00041">
    <property type="entry name" value="fn3"/>
    <property type="match status" value="1"/>
</dbReference>
<dbReference type="Gene3D" id="2.60.40.10">
    <property type="entry name" value="Immunoglobulins"/>
    <property type="match status" value="2"/>
</dbReference>
<feature type="region of interest" description="Disordered" evidence="3">
    <location>
        <begin position="293"/>
        <end position="323"/>
    </location>
</feature>
<keyword evidence="1" id="KW-0326">Glycosidase</keyword>
<dbReference type="CDD" id="cd00063">
    <property type="entry name" value="FN3"/>
    <property type="match status" value="2"/>
</dbReference>
<comment type="caution">
    <text evidence="6">The sequence shown here is derived from an EMBL/GenBank/DDBJ whole genome shotgun (WGS) entry which is preliminary data.</text>
</comment>
<evidence type="ECO:0000313" key="7">
    <source>
        <dbReference type="Proteomes" id="UP001500902"/>
    </source>
</evidence>
<dbReference type="InterPro" id="IPR013783">
    <property type="entry name" value="Ig-like_fold"/>
</dbReference>
<dbReference type="Pfam" id="PF16990">
    <property type="entry name" value="CBM_35"/>
    <property type="match status" value="1"/>
</dbReference>
<keyword evidence="7" id="KW-1185">Reference proteome</keyword>
<evidence type="ECO:0000259" key="5">
    <source>
        <dbReference type="PROSITE" id="PS51175"/>
    </source>
</evidence>
<reference evidence="7" key="1">
    <citation type="journal article" date="2019" name="Int. J. Syst. Evol. Microbiol.">
        <title>The Global Catalogue of Microorganisms (GCM) 10K type strain sequencing project: providing services to taxonomists for standard genome sequencing and annotation.</title>
        <authorList>
            <consortium name="The Broad Institute Genomics Platform"/>
            <consortium name="The Broad Institute Genome Sequencing Center for Infectious Disease"/>
            <person name="Wu L."/>
            <person name="Ma J."/>
        </authorList>
    </citation>
    <scope>NUCLEOTIDE SEQUENCE [LARGE SCALE GENOMIC DNA]</scope>
    <source>
        <strain evidence="7">JCM 16904</strain>
    </source>
</reference>
<dbReference type="Gene3D" id="2.60.120.260">
    <property type="entry name" value="Galactose-binding domain-like"/>
    <property type="match status" value="2"/>
</dbReference>
<evidence type="ECO:0000256" key="2">
    <source>
        <dbReference type="ARBA" id="ARBA00023326"/>
    </source>
</evidence>
<sequence length="829" mass="86155">MTAFLVCGKRLGELHFLTRGITLSQERPMIFSKFGACIAACLLVLGTTALPSAAAPTRYEAENATISQGVVESNHTGFSGTGFVNGDNVAGSSLEWTVNAPSAGTGTLAFRYANGTTSDRPSDISVNGTTVAAARSFPPTGVWTGWTTVTLTAPLTAGPNTIRATAAGAGGNPNFDYLDVEVQSAGFTDYQAENATISQGVVESNHAGFTGSGFVNYDNLVGSYVEFSVSAAAAGTQGLTFRFANGTTSDRPMAIAVNGTPATVSFPATGAWTTWQEVTVNAALNAGANTVRATSTTAGGGPNLDRLRVSGPGDTEKPTAPGQPACSAIAHDALTLDWPPSTDDIGVVGYDVFHQGQQIATATAPPYRLTGLTPDFAYQLSVFARDASGNVSLSSPEADCRTLPAPADDPPTAPGQPTVSAVQATSASVTWGASSDDNGVRAYLVRDHATDAVLATVTGTPPATTAVVPLECARTYQVHVVARDGAGRLSNPSPPSASFTTGSCGTVPQTPTSVAGGFDIPWDVSWAPDGTYALVTERDTFRVFKVTTSGTKTQVGTVPNVQTTDGEGGLMGLDFSPTWNGTTDQEVFFMHTASEGNRVAKMNFNGTALSGYASILQGIDKNRYHNGGRIRFGPDGHLYVATGDAQQTSNAPDLDSLNGKILRVTKSGAAAPGNPFGTRVYSYGHRNPQGLAWDSAGRLWSSELGNSSRDELNLILPGRNYGWPTCEGSCSVSGMTNPKHTWSTAEASPSGIAIVNNTVFVGALRGQRLWRVVLDGENVSTVNAYFNGTYGRLRAVEKVPGAAAIWFGTTNSDNNGNGSPDTIRRSAIQ</sequence>